<dbReference type="Proteomes" id="UP000177039">
    <property type="component" value="Unassembled WGS sequence"/>
</dbReference>
<dbReference type="AlphaFoldDB" id="A0A1F5H5X4"/>
<sequence>MANNQNNPIPSVQQPSGPTLGQNASGGQQPNTFKADKIAGPTPKGPTSVFGSRLFMIGGIGLMIFVLVVGVVLVFPRPGEKSATSTGELTDKTNPDVILPSANPNPPPLAPISDFEYRAQATTLSAYFKQVSPVNFKEEFMASVPAVTSTAYDQYLGAGDEAAKLESARNFYDYLSGSSVKSDPEFIKFLEDVKSDLEKTLGKPLF</sequence>
<name>A0A1F5H5X4_9BACT</name>
<accession>A0A1F5H5X4</accession>
<evidence type="ECO:0000256" key="2">
    <source>
        <dbReference type="SAM" id="Phobius"/>
    </source>
</evidence>
<organism evidence="3 4">
    <name type="scientific">Candidatus Curtissbacteria bacterium RIFCSPLOWO2_01_FULL_42_50</name>
    <dbReference type="NCBI Taxonomy" id="1797730"/>
    <lineage>
        <taxon>Bacteria</taxon>
        <taxon>Candidatus Curtissiibacteriota</taxon>
    </lineage>
</organism>
<keyword evidence="2" id="KW-0812">Transmembrane</keyword>
<dbReference type="EMBL" id="MFBT01000016">
    <property type="protein sequence ID" value="OGD99455.1"/>
    <property type="molecule type" value="Genomic_DNA"/>
</dbReference>
<evidence type="ECO:0000313" key="4">
    <source>
        <dbReference type="Proteomes" id="UP000177039"/>
    </source>
</evidence>
<gene>
    <name evidence="3" type="ORF">A3B54_01000</name>
</gene>
<protein>
    <submittedName>
        <fullName evidence="3">Uncharacterized protein</fullName>
    </submittedName>
</protein>
<proteinExistence type="predicted"/>
<feature type="transmembrane region" description="Helical" evidence="2">
    <location>
        <begin position="54"/>
        <end position="75"/>
    </location>
</feature>
<evidence type="ECO:0000313" key="3">
    <source>
        <dbReference type="EMBL" id="OGD99455.1"/>
    </source>
</evidence>
<reference evidence="3 4" key="1">
    <citation type="journal article" date="2016" name="Nat. Commun.">
        <title>Thousands of microbial genomes shed light on interconnected biogeochemical processes in an aquifer system.</title>
        <authorList>
            <person name="Anantharaman K."/>
            <person name="Brown C.T."/>
            <person name="Hug L.A."/>
            <person name="Sharon I."/>
            <person name="Castelle C.J."/>
            <person name="Probst A.J."/>
            <person name="Thomas B.C."/>
            <person name="Singh A."/>
            <person name="Wilkins M.J."/>
            <person name="Karaoz U."/>
            <person name="Brodie E.L."/>
            <person name="Williams K.H."/>
            <person name="Hubbard S.S."/>
            <person name="Banfield J.F."/>
        </authorList>
    </citation>
    <scope>NUCLEOTIDE SEQUENCE [LARGE SCALE GENOMIC DNA]</scope>
</reference>
<evidence type="ECO:0000256" key="1">
    <source>
        <dbReference type="SAM" id="MobiDB-lite"/>
    </source>
</evidence>
<keyword evidence="2" id="KW-1133">Transmembrane helix</keyword>
<feature type="region of interest" description="Disordered" evidence="1">
    <location>
        <begin position="1"/>
        <end position="44"/>
    </location>
</feature>
<keyword evidence="2" id="KW-0472">Membrane</keyword>
<comment type="caution">
    <text evidence="3">The sequence shown here is derived from an EMBL/GenBank/DDBJ whole genome shotgun (WGS) entry which is preliminary data.</text>
</comment>
<feature type="compositionally biased region" description="Polar residues" evidence="1">
    <location>
        <begin position="1"/>
        <end position="32"/>
    </location>
</feature>